<evidence type="ECO:0000313" key="2">
    <source>
        <dbReference type="EMBL" id="KAK7046505.1"/>
    </source>
</evidence>
<proteinExistence type="predicted"/>
<feature type="chain" id="PRO_5044001685" evidence="1">
    <location>
        <begin position="22"/>
        <end position="235"/>
    </location>
</feature>
<protein>
    <submittedName>
        <fullName evidence="2">Uncharacterized protein</fullName>
    </submittedName>
</protein>
<dbReference type="AlphaFoldDB" id="A0AAW0D1U8"/>
<reference evidence="2 3" key="1">
    <citation type="journal article" date="2024" name="J Genomics">
        <title>Draft genome sequencing and assembly of Favolaschia claudopus CIRM-BRFM 2984 isolated from oak limbs.</title>
        <authorList>
            <person name="Navarro D."/>
            <person name="Drula E."/>
            <person name="Chaduli D."/>
            <person name="Cazenave R."/>
            <person name="Ahrendt S."/>
            <person name="Wang J."/>
            <person name="Lipzen A."/>
            <person name="Daum C."/>
            <person name="Barry K."/>
            <person name="Grigoriev I.V."/>
            <person name="Favel A."/>
            <person name="Rosso M.N."/>
            <person name="Martin F."/>
        </authorList>
    </citation>
    <scope>NUCLEOTIDE SEQUENCE [LARGE SCALE GENOMIC DNA]</scope>
    <source>
        <strain evidence="2 3">CIRM-BRFM 2984</strain>
    </source>
</reference>
<sequence length="235" mass="25436">MKNASTLRILFTLLAAGVALGAPTTRRLHVRQTGECKDRLINFDDAQFDSLDQTALTPVPDGFQGFNWPDFALTGCPGPACKSFQPDLTKLFTGPRLAMAEGLIGGILTGQFVPKTSPSAQFNLADTAGSFDLKDFAVFDIIDLPDQVKLGAKEDMRVHLSCTKAGSKDKVEKTIKFDRAVDSAGYQVTADQVSEFTGLSGCKISTMQVFFPGKLFELEIPTESMGIDNLNVCVR</sequence>
<evidence type="ECO:0000256" key="1">
    <source>
        <dbReference type="SAM" id="SignalP"/>
    </source>
</evidence>
<name>A0AAW0D1U8_9AGAR</name>
<evidence type="ECO:0000313" key="3">
    <source>
        <dbReference type="Proteomes" id="UP001362999"/>
    </source>
</evidence>
<dbReference type="EMBL" id="JAWWNJ010000010">
    <property type="protein sequence ID" value="KAK7046505.1"/>
    <property type="molecule type" value="Genomic_DNA"/>
</dbReference>
<accession>A0AAW0D1U8</accession>
<organism evidence="2 3">
    <name type="scientific">Favolaschia claudopus</name>
    <dbReference type="NCBI Taxonomy" id="2862362"/>
    <lineage>
        <taxon>Eukaryota</taxon>
        <taxon>Fungi</taxon>
        <taxon>Dikarya</taxon>
        <taxon>Basidiomycota</taxon>
        <taxon>Agaricomycotina</taxon>
        <taxon>Agaricomycetes</taxon>
        <taxon>Agaricomycetidae</taxon>
        <taxon>Agaricales</taxon>
        <taxon>Marasmiineae</taxon>
        <taxon>Mycenaceae</taxon>
        <taxon>Favolaschia</taxon>
    </lineage>
</organism>
<dbReference type="Proteomes" id="UP001362999">
    <property type="component" value="Unassembled WGS sequence"/>
</dbReference>
<feature type="signal peptide" evidence="1">
    <location>
        <begin position="1"/>
        <end position="21"/>
    </location>
</feature>
<comment type="caution">
    <text evidence="2">The sequence shown here is derived from an EMBL/GenBank/DDBJ whole genome shotgun (WGS) entry which is preliminary data.</text>
</comment>
<gene>
    <name evidence="2" type="ORF">R3P38DRAFT_2874077</name>
</gene>
<keyword evidence="3" id="KW-1185">Reference proteome</keyword>
<keyword evidence="1" id="KW-0732">Signal</keyword>